<dbReference type="Pfam" id="PF13307">
    <property type="entry name" value="Helicase_C_2"/>
    <property type="match status" value="1"/>
</dbReference>
<dbReference type="Gene3D" id="1.10.275.40">
    <property type="match status" value="1"/>
</dbReference>
<evidence type="ECO:0000256" key="1">
    <source>
        <dbReference type="ARBA" id="ARBA00022485"/>
    </source>
</evidence>
<evidence type="ECO:0000259" key="14">
    <source>
        <dbReference type="PROSITE" id="PS51193"/>
    </source>
</evidence>
<keyword evidence="12" id="KW-0413">Isomerase</keyword>
<keyword evidence="11" id="KW-0234">DNA repair</keyword>
<dbReference type="InterPro" id="IPR006555">
    <property type="entry name" value="ATP-dep_Helicase_C"/>
</dbReference>
<evidence type="ECO:0000256" key="11">
    <source>
        <dbReference type="ARBA" id="ARBA00023204"/>
    </source>
</evidence>
<gene>
    <name evidence="15" type="ORF">G9U52_19675</name>
</gene>
<evidence type="ECO:0000256" key="4">
    <source>
        <dbReference type="ARBA" id="ARBA00022763"/>
    </source>
</evidence>
<evidence type="ECO:0000256" key="7">
    <source>
        <dbReference type="ARBA" id="ARBA00022840"/>
    </source>
</evidence>
<dbReference type="Gene3D" id="1.10.30.20">
    <property type="entry name" value="Bacterial XPD DNA helicase, FeS cluster domain"/>
    <property type="match status" value="1"/>
</dbReference>
<feature type="domain" description="Helicase ATP-binding" evidence="14">
    <location>
        <begin position="210"/>
        <end position="469"/>
    </location>
</feature>
<dbReference type="SMART" id="SM00488">
    <property type="entry name" value="DEXDc2"/>
    <property type="match status" value="1"/>
</dbReference>
<organism evidence="15 16">
    <name type="scientific">Paenibacillus agricola</name>
    <dbReference type="NCBI Taxonomy" id="2716264"/>
    <lineage>
        <taxon>Bacteria</taxon>
        <taxon>Bacillati</taxon>
        <taxon>Bacillota</taxon>
        <taxon>Bacilli</taxon>
        <taxon>Bacillales</taxon>
        <taxon>Paenibacillaceae</taxon>
        <taxon>Paenibacillus</taxon>
    </lineage>
</organism>
<evidence type="ECO:0000256" key="5">
    <source>
        <dbReference type="ARBA" id="ARBA00022801"/>
    </source>
</evidence>
<dbReference type="PROSITE" id="PS51193">
    <property type="entry name" value="HELICASE_ATP_BIND_2"/>
    <property type="match status" value="1"/>
</dbReference>
<keyword evidence="1" id="KW-0004">4Fe-4S</keyword>
<keyword evidence="7" id="KW-0067">ATP-binding</keyword>
<evidence type="ECO:0000256" key="10">
    <source>
        <dbReference type="ARBA" id="ARBA00023125"/>
    </source>
</evidence>
<dbReference type="InterPro" id="IPR042493">
    <property type="entry name" value="XPD_DNA_FeS"/>
</dbReference>
<keyword evidence="10" id="KW-0238">DNA-binding</keyword>
<evidence type="ECO:0000256" key="13">
    <source>
        <dbReference type="ARBA" id="ARBA00038058"/>
    </source>
</evidence>
<proteinExistence type="inferred from homology"/>
<dbReference type="Gene3D" id="3.90.320.10">
    <property type="match status" value="1"/>
</dbReference>
<keyword evidence="5" id="KW-0378">Hydrolase</keyword>
<keyword evidence="9" id="KW-0411">Iron-sulfur</keyword>
<evidence type="ECO:0000256" key="8">
    <source>
        <dbReference type="ARBA" id="ARBA00023004"/>
    </source>
</evidence>
<dbReference type="Pfam" id="PF06733">
    <property type="entry name" value="DEAD_2"/>
    <property type="match status" value="1"/>
</dbReference>
<dbReference type="EMBL" id="JAAOIW010000007">
    <property type="protein sequence ID" value="NHN32061.1"/>
    <property type="molecule type" value="Genomic_DNA"/>
</dbReference>
<dbReference type="InterPro" id="IPR045028">
    <property type="entry name" value="DinG/Rad3-like"/>
</dbReference>
<name>A0ABX0J8D5_9BACL</name>
<evidence type="ECO:0000313" key="16">
    <source>
        <dbReference type="Proteomes" id="UP001165962"/>
    </source>
</evidence>
<dbReference type="InterPro" id="IPR027417">
    <property type="entry name" value="P-loop_NTPase"/>
</dbReference>
<dbReference type="GO" id="GO:0004386">
    <property type="term" value="F:helicase activity"/>
    <property type="evidence" value="ECO:0007669"/>
    <property type="project" value="UniProtKB-KW"/>
</dbReference>
<dbReference type="PANTHER" id="PTHR11472:SF34">
    <property type="entry name" value="REGULATOR OF TELOMERE ELONGATION HELICASE 1"/>
    <property type="match status" value="1"/>
</dbReference>
<evidence type="ECO:0000256" key="9">
    <source>
        <dbReference type="ARBA" id="ARBA00023014"/>
    </source>
</evidence>
<dbReference type="InterPro" id="IPR014013">
    <property type="entry name" value="Helic_SF1/SF2_ATP-bd_DinG/Rad3"/>
</dbReference>
<dbReference type="InterPro" id="IPR010614">
    <property type="entry name" value="RAD3-like_helicase_DEAD"/>
</dbReference>
<keyword evidence="3" id="KW-0547">Nucleotide-binding</keyword>
<evidence type="ECO:0000256" key="12">
    <source>
        <dbReference type="ARBA" id="ARBA00023235"/>
    </source>
</evidence>
<evidence type="ECO:0000256" key="2">
    <source>
        <dbReference type="ARBA" id="ARBA00022723"/>
    </source>
</evidence>
<dbReference type="Gene3D" id="3.40.50.300">
    <property type="entry name" value="P-loop containing nucleotide triphosphate hydrolases"/>
    <property type="match status" value="2"/>
</dbReference>
<keyword evidence="16" id="KW-1185">Reference proteome</keyword>
<keyword evidence="6 15" id="KW-0347">Helicase</keyword>
<dbReference type="SMART" id="SM00491">
    <property type="entry name" value="HELICc2"/>
    <property type="match status" value="1"/>
</dbReference>
<dbReference type="InterPro" id="IPR006554">
    <property type="entry name" value="Helicase-like_DEXD_c2"/>
</dbReference>
<comment type="caution">
    <text evidence="15">The sequence shown here is derived from an EMBL/GenBank/DDBJ whole genome shotgun (WGS) entry which is preliminary data.</text>
</comment>
<dbReference type="PANTHER" id="PTHR11472">
    <property type="entry name" value="DNA REPAIR DEAD HELICASE RAD3/XP-D SUBFAMILY MEMBER"/>
    <property type="match status" value="1"/>
</dbReference>
<dbReference type="InterPro" id="IPR011604">
    <property type="entry name" value="PDDEXK-like_dom_sf"/>
</dbReference>
<evidence type="ECO:0000313" key="15">
    <source>
        <dbReference type="EMBL" id="NHN32061.1"/>
    </source>
</evidence>
<comment type="similarity">
    <text evidence="13">Belongs to the helicase family. DinG subfamily.</text>
</comment>
<evidence type="ECO:0000256" key="3">
    <source>
        <dbReference type="ARBA" id="ARBA00022741"/>
    </source>
</evidence>
<dbReference type="Proteomes" id="UP001165962">
    <property type="component" value="Unassembled WGS sequence"/>
</dbReference>
<accession>A0ABX0J8D5</accession>
<evidence type="ECO:0000256" key="6">
    <source>
        <dbReference type="ARBA" id="ARBA00022806"/>
    </source>
</evidence>
<keyword evidence="2" id="KW-0479">Metal-binding</keyword>
<sequence>MPERIQIAVRALVEYVFRAGSIDSRFRTTSSLTEGTKAHQKIQKLYQEHDLKEVYLSTEIAIGDLLFVIDGRCDGLLAPSQHTETEGDAKANYTTRMEHLEGATHVGAASGLFTIDEIKSTGMAVDLITEQMYPVHWAQAKCYAYMYAKANGVERMRVQLTYVQVDTEQQQRFVQEVTRQELEHFVMDVVSKYAPYAEMLQRHTNKRDSSIQQLDFPFEAYREGQRKLAGAVYQSIEAGGKLFAKAPTGIGKTISTIFPSLKAMGKGLLQRIFYLTARTITRTAAEDAFALMQASGLHIHTVTLTAKDKICFQDEVRCTKEHCEFADGYYDRINGALLDLLANETLMTRPVIEQYARKHRVCPFEMSLDAAYAADVIIGDYNYVFDPRIALKRLLAEHKKQTVLLVDEAHNLVDRAREMFSATLHKSAFLEVQRVYKVVNIDVSKAAKAVNAQFIALRKQSEEPVRIDRELPKELLEEVEAFIVQAEKALLAQGQDRGALTANPMLLEIYFAAQSFVRIASLYDQRYVTYAECSKSEVQLKLFCLDPSYLLQQMGKGYRSHIYFSATLTPFSYFMNMLGAGDEDYTISIPSPFNREQLEIVVQPLSTRYHDRERTKAPLVQMLHRLLETSPGNYLFFFPSYAYMNDVYEAFMLEAGDAHLHAQTGAQTHLYKQTILQHPDMTEEARESFLAAFTADKEQAFAGFAVMGGIFSEGIDLVGDRLNGVVVVGVGLPQIGLERNIIKEYFNSSGYNGYDYAYVFPGMNKVLQAGGRLIRSEQDHGKLVLVDDRYLQPQYQRLLPEEWKHYKKERL</sequence>
<reference evidence="15" key="1">
    <citation type="submission" date="2020-03" db="EMBL/GenBank/DDBJ databases">
        <title>Draft sequencing of Paenibacilllus sp. S3N08.</title>
        <authorList>
            <person name="Kim D.-U."/>
        </authorList>
    </citation>
    <scope>NUCLEOTIDE SEQUENCE</scope>
    <source>
        <strain evidence="15">S3N08</strain>
    </source>
</reference>
<keyword evidence="8" id="KW-0408">Iron</keyword>
<keyword evidence="4" id="KW-0227">DNA damage</keyword>
<protein>
    <submittedName>
        <fullName evidence="15">ATP-dependent DNA helicase</fullName>
    </submittedName>
</protein>
<dbReference type="SUPFAM" id="SSF52540">
    <property type="entry name" value="P-loop containing nucleoside triphosphate hydrolases"/>
    <property type="match status" value="2"/>
</dbReference>